<dbReference type="PROSITE" id="PS51462">
    <property type="entry name" value="NUDIX"/>
    <property type="match status" value="1"/>
</dbReference>
<accession>A0A7W7FU20</accession>
<dbReference type="PROSITE" id="PS00893">
    <property type="entry name" value="NUDIX_BOX"/>
    <property type="match status" value="1"/>
</dbReference>
<dbReference type="GO" id="GO:0016787">
    <property type="term" value="F:hydrolase activity"/>
    <property type="evidence" value="ECO:0007669"/>
    <property type="project" value="UniProtKB-KW"/>
</dbReference>
<dbReference type="Pfam" id="PF00293">
    <property type="entry name" value="NUDIX"/>
    <property type="match status" value="1"/>
</dbReference>
<dbReference type="PANTHER" id="PTHR11839:SF18">
    <property type="entry name" value="NUDIX HYDROLASE DOMAIN-CONTAINING PROTEIN"/>
    <property type="match status" value="1"/>
</dbReference>
<dbReference type="EMBL" id="JACHMH010000001">
    <property type="protein sequence ID" value="MBB4677003.1"/>
    <property type="molecule type" value="Genomic_DNA"/>
</dbReference>
<evidence type="ECO:0000313" key="4">
    <source>
        <dbReference type="EMBL" id="MBB4677003.1"/>
    </source>
</evidence>
<feature type="domain" description="Nudix hydrolase" evidence="3">
    <location>
        <begin position="61"/>
        <end position="196"/>
    </location>
</feature>
<dbReference type="Gene3D" id="3.90.79.10">
    <property type="entry name" value="Nucleoside Triphosphate Pyrophosphohydrolase"/>
    <property type="match status" value="1"/>
</dbReference>
<organism evidence="4 5">
    <name type="scientific">Crossiella cryophila</name>
    <dbReference type="NCBI Taxonomy" id="43355"/>
    <lineage>
        <taxon>Bacteria</taxon>
        <taxon>Bacillati</taxon>
        <taxon>Actinomycetota</taxon>
        <taxon>Actinomycetes</taxon>
        <taxon>Pseudonocardiales</taxon>
        <taxon>Pseudonocardiaceae</taxon>
        <taxon>Crossiella</taxon>
    </lineage>
</organism>
<evidence type="ECO:0000259" key="3">
    <source>
        <dbReference type="PROSITE" id="PS51462"/>
    </source>
</evidence>
<dbReference type="RefSeq" id="WP_185002852.1">
    <property type="nucleotide sequence ID" value="NZ_BAAAUI010000002.1"/>
</dbReference>
<dbReference type="PANTHER" id="PTHR11839">
    <property type="entry name" value="UDP/ADP-SUGAR PYROPHOSPHATASE"/>
    <property type="match status" value="1"/>
</dbReference>
<comment type="cofactor">
    <cofactor evidence="1">
        <name>Mg(2+)</name>
        <dbReference type="ChEBI" id="CHEBI:18420"/>
    </cofactor>
</comment>
<dbReference type="GO" id="GO:0006753">
    <property type="term" value="P:nucleoside phosphate metabolic process"/>
    <property type="evidence" value="ECO:0007669"/>
    <property type="project" value="TreeGrafter"/>
</dbReference>
<name>A0A7W7FU20_9PSEU</name>
<evidence type="ECO:0000256" key="2">
    <source>
        <dbReference type="ARBA" id="ARBA00022801"/>
    </source>
</evidence>
<dbReference type="InterPro" id="IPR015797">
    <property type="entry name" value="NUDIX_hydrolase-like_dom_sf"/>
</dbReference>
<dbReference type="InterPro" id="IPR000086">
    <property type="entry name" value="NUDIX_hydrolase_dom"/>
</dbReference>
<sequence length="214" mass="23111">MNRADTDSTPLYDPALGLAGLPSAPRWESAGQRSLYRSDWVSLDLIAVRPPTAPPYEHHVVRTANAVAVVLEHPDRGVLMLHRHRFITETTGLELPAGGIDPGEDPVAAAVRETAEETGWAAVRPRLFLTRCVSNGNSDQLFHFVHAEVGEWLGGPESPDEGPAVWVRHEHLRDVLGRDLVSCAPSSLGLLHAMTFGLLRDGAAAGSVQAREQG</sequence>
<comment type="caution">
    <text evidence="4">The sequence shown here is derived from an EMBL/GenBank/DDBJ whole genome shotgun (WGS) entry which is preliminary data.</text>
</comment>
<dbReference type="SUPFAM" id="SSF55811">
    <property type="entry name" value="Nudix"/>
    <property type="match status" value="1"/>
</dbReference>
<dbReference type="Proteomes" id="UP000533598">
    <property type="component" value="Unassembled WGS sequence"/>
</dbReference>
<protein>
    <submittedName>
        <fullName evidence="4">8-oxo-dGTP pyrophosphatase MutT (NUDIX family)</fullName>
    </submittedName>
</protein>
<evidence type="ECO:0000256" key="1">
    <source>
        <dbReference type="ARBA" id="ARBA00001946"/>
    </source>
</evidence>
<dbReference type="AlphaFoldDB" id="A0A7W7FU20"/>
<keyword evidence="5" id="KW-1185">Reference proteome</keyword>
<proteinExistence type="predicted"/>
<keyword evidence="2" id="KW-0378">Hydrolase</keyword>
<gene>
    <name evidence="4" type="ORF">HNR67_003121</name>
</gene>
<dbReference type="GO" id="GO:0005829">
    <property type="term" value="C:cytosol"/>
    <property type="evidence" value="ECO:0007669"/>
    <property type="project" value="TreeGrafter"/>
</dbReference>
<reference evidence="4 5" key="1">
    <citation type="submission" date="2020-08" db="EMBL/GenBank/DDBJ databases">
        <title>Sequencing the genomes of 1000 actinobacteria strains.</title>
        <authorList>
            <person name="Klenk H.-P."/>
        </authorList>
    </citation>
    <scope>NUCLEOTIDE SEQUENCE [LARGE SCALE GENOMIC DNA]</scope>
    <source>
        <strain evidence="4 5">DSM 44230</strain>
    </source>
</reference>
<dbReference type="InterPro" id="IPR020084">
    <property type="entry name" value="NUDIX_hydrolase_CS"/>
</dbReference>
<evidence type="ECO:0000313" key="5">
    <source>
        <dbReference type="Proteomes" id="UP000533598"/>
    </source>
</evidence>
<dbReference type="CDD" id="cd03424">
    <property type="entry name" value="NUDIX_ADPRase_Nudt5_UGPPase_Nudt14"/>
    <property type="match status" value="1"/>
</dbReference>
<dbReference type="GO" id="GO:0019693">
    <property type="term" value="P:ribose phosphate metabolic process"/>
    <property type="evidence" value="ECO:0007669"/>
    <property type="project" value="TreeGrafter"/>
</dbReference>